<protein>
    <submittedName>
        <fullName evidence="2">TLC domain-containing protein</fullName>
    </submittedName>
</protein>
<accession>A0A1I8BIA6</accession>
<dbReference type="AlphaFoldDB" id="A0A1I8BIA6"/>
<evidence type="ECO:0000313" key="2">
    <source>
        <dbReference type="WBParaSite" id="MhA1_Contig237.frz3.gene1"/>
    </source>
</evidence>
<keyword evidence="1" id="KW-1185">Reference proteome</keyword>
<organism evidence="1 2">
    <name type="scientific">Meloidogyne hapla</name>
    <name type="common">Root-knot nematode worm</name>
    <dbReference type="NCBI Taxonomy" id="6305"/>
    <lineage>
        <taxon>Eukaryota</taxon>
        <taxon>Metazoa</taxon>
        <taxon>Ecdysozoa</taxon>
        <taxon>Nematoda</taxon>
        <taxon>Chromadorea</taxon>
        <taxon>Rhabditida</taxon>
        <taxon>Tylenchina</taxon>
        <taxon>Tylenchomorpha</taxon>
        <taxon>Tylenchoidea</taxon>
        <taxon>Meloidogynidae</taxon>
        <taxon>Meloidogyninae</taxon>
        <taxon>Meloidogyne</taxon>
    </lineage>
</organism>
<dbReference type="Proteomes" id="UP000095281">
    <property type="component" value="Unplaced"/>
</dbReference>
<evidence type="ECO:0000313" key="1">
    <source>
        <dbReference type="Proteomes" id="UP000095281"/>
    </source>
</evidence>
<proteinExistence type="predicted"/>
<reference evidence="2" key="1">
    <citation type="submission" date="2016-11" db="UniProtKB">
        <authorList>
            <consortium name="WormBaseParasite"/>
        </authorList>
    </citation>
    <scope>IDENTIFICATION</scope>
</reference>
<sequence length="40" mass="4675">MFNLAMFRLLTNLLLNIILITHKLVRQWRILVKKAGHSSA</sequence>
<name>A0A1I8BIA6_MELHA</name>
<dbReference type="WBParaSite" id="MhA1_Contig237.frz3.gene1">
    <property type="protein sequence ID" value="MhA1_Contig237.frz3.gene1"/>
    <property type="gene ID" value="MhA1_Contig237.frz3.gene1"/>
</dbReference>